<keyword evidence="1" id="KW-0472">Membrane</keyword>
<proteinExistence type="predicted"/>
<evidence type="ECO:0000256" key="1">
    <source>
        <dbReference type="SAM" id="Phobius"/>
    </source>
</evidence>
<keyword evidence="3" id="KW-1185">Reference proteome</keyword>
<dbReference type="RefSeq" id="WP_136374022.1">
    <property type="nucleotide sequence ID" value="NZ_SSOB01000078.1"/>
</dbReference>
<organism evidence="2 3">
    <name type="scientific">Cohnella fermenti</name>
    <dbReference type="NCBI Taxonomy" id="2565925"/>
    <lineage>
        <taxon>Bacteria</taxon>
        <taxon>Bacillati</taxon>
        <taxon>Bacillota</taxon>
        <taxon>Bacilli</taxon>
        <taxon>Bacillales</taxon>
        <taxon>Paenibacillaceae</taxon>
        <taxon>Cohnella</taxon>
    </lineage>
</organism>
<gene>
    <name evidence="2" type="ORF">E6C55_32635</name>
</gene>
<dbReference type="EMBL" id="SSOB01000078">
    <property type="protein sequence ID" value="THF72589.1"/>
    <property type="molecule type" value="Genomic_DNA"/>
</dbReference>
<feature type="transmembrane region" description="Helical" evidence="1">
    <location>
        <begin position="46"/>
        <end position="66"/>
    </location>
</feature>
<dbReference type="Proteomes" id="UP000310636">
    <property type="component" value="Unassembled WGS sequence"/>
</dbReference>
<protein>
    <submittedName>
        <fullName evidence="2">Uncharacterized protein</fullName>
    </submittedName>
</protein>
<name>A0A4V3WDM5_9BACL</name>
<dbReference type="AlphaFoldDB" id="A0A4V3WDM5"/>
<keyword evidence="1" id="KW-0812">Transmembrane</keyword>
<reference evidence="2 3" key="1">
    <citation type="submission" date="2019-04" db="EMBL/GenBank/DDBJ databases">
        <title>Cohnella sp. nov. isolated from preserved vegetables.</title>
        <authorList>
            <person name="Lin S.-Y."/>
            <person name="Hung M.-H."/>
            <person name="Young C.-C."/>
        </authorList>
    </citation>
    <scope>NUCLEOTIDE SEQUENCE [LARGE SCALE GENOMIC DNA]</scope>
    <source>
        <strain evidence="2 3">CC-MHH1044</strain>
    </source>
</reference>
<comment type="caution">
    <text evidence="2">The sequence shown here is derived from an EMBL/GenBank/DDBJ whole genome shotgun (WGS) entry which is preliminary data.</text>
</comment>
<evidence type="ECO:0000313" key="3">
    <source>
        <dbReference type="Proteomes" id="UP000310636"/>
    </source>
</evidence>
<dbReference type="OrthoDB" id="2680550at2"/>
<evidence type="ECO:0000313" key="2">
    <source>
        <dbReference type="EMBL" id="THF72589.1"/>
    </source>
</evidence>
<feature type="transmembrane region" description="Helical" evidence="1">
    <location>
        <begin position="12"/>
        <end position="34"/>
    </location>
</feature>
<keyword evidence="1" id="KW-1133">Transmembrane helix</keyword>
<accession>A0A4V3WDM5</accession>
<sequence length="67" mass="7281">MGEITDVSNVSAGLFVIGVIFILLVGSLFSMGVLSLFQQKKRLGTLYFGGSVLSFGLMLFVVLTWFD</sequence>